<gene>
    <name evidence="1" type="ORF">OB919_16100</name>
</gene>
<name>A0AAP2ZAT0_9EURY</name>
<evidence type="ECO:0000313" key="2">
    <source>
        <dbReference type="Proteomes" id="UP001321047"/>
    </source>
</evidence>
<proteinExistence type="predicted"/>
<keyword evidence="2" id="KW-1185">Reference proteome</keyword>
<comment type="caution">
    <text evidence="1">The sequence shown here is derived from an EMBL/GenBank/DDBJ whole genome shotgun (WGS) entry which is preliminary data.</text>
</comment>
<accession>A0AAP2ZAT0</accession>
<protein>
    <recommendedName>
        <fullName evidence="3">C2H2-type domain-containing protein</fullName>
    </recommendedName>
</protein>
<evidence type="ECO:0008006" key="3">
    <source>
        <dbReference type="Google" id="ProtNLM"/>
    </source>
</evidence>
<reference evidence="1 2" key="1">
    <citation type="submission" date="2022-09" db="EMBL/GenBank/DDBJ databases">
        <title>Enrichment on poylsaccharides allowed isolation of novel metabolic and taxonomic groups of Haloarchaea.</title>
        <authorList>
            <person name="Sorokin D.Y."/>
            <person name="Elcheninov A.G."/>
            <person name="Khizhniak T.V."/>
            <person name="Kolganova T.V."/>
            <person name="Kublanov I.V."/>
        </authorList>
    </citation>
    <scope>NUCLEOTIDE SEQUENCE [LARGE SCALE GENOMIC DNA]</scope>
    <source>
        <strain evidence="1 2">AArc-curdl1</strain>
    </source>
</reference>
<organism evidence="1 2">
    <name type="scientific">Natronosalvus hydrolyticus</name>
    <dbReference type="NCBI Taxonomy" id="2979988"/>
    <lineage>
        <taxon>Archaea</taxon>
        <taxon>Methanobacteriati</taxon>
        <taxon>Methanobacteriota</taxon>
        <taxon>Stenosarchaea group</taxon>
        <taxon>Halobacteria</taxon>
        <taxon>Halobacteriales</taxon>
        <taxon>Natrialbaceae</taxon>
        <taxon>Natronosalvus</taxon>
    </lineage>
</organism>
<evidence type="ECO:0000313" key="1">
    <source>
        <dbReference type="EMBL" id="MCU4753488.1"/>
    </source>
</evidence>
<dbReference type="RefSeq" id="WP_342809805.1">
    <property type="nucleotide sequence ID" value="NZ_JAOPJZ010000017.1"/>
</dbReference>
<sequence>MTATVHRVWSYRPMLVEEATVFEDGELRIGDIEETKPLNLPEIQHDRSYFECECGKCFDTKESAKSHLQKVRSQE</sequence>
<dbReference type="EMBL" id="JAOPJZ010000017">
    <property type="protein sequence ID" value="MCU4753488.1"/>
    <property type="molecule type" value="Genomic_DNA"/>
</dbReference>
<dbReference type="Proteomes" id="UP001321047">
    <property type="component" value="Unassembled WGS sequence"/>
</dbReference>
<dbReference type="AlphaFoldDB" id="A0AAP2ZAT0"/>